<organism evidence="2 3">
    <name type="scientific">Microbacterium croceum</name>
    <dbReference type="NCBI Taxonomy" id="2851645"/>
    <lineage>
        <taxon>Bacteria</taxon>
        <taxon>Bacillati</taxon>
        <taxon>Actinomycetota</taxon>
        <taxon>Actinomycetes</taxon>
        <taxon>Micrococcales</taxon>
        <taxon>Microbacteriaceae</taxon>
        <taxon>Microbacterium</taxon>
    </lineage>
</organism>
<feature type="transmembrane region" description="Helical" evidence="1">
    <location>
        <begin position="6"/>
        <end position="31"/>
    </location>
</feature>
<protein>
    <submittedName>
        <fullName evidence="2">Apolipoprotein A1/A4/E family protein</fullName>
    </submittedName>
</protein>
<evidence type="ECO:0000313" key="3">
    <source>
        <dbReference type="Proteomes" id="UP001300096"/>
    </source>
</evidence>
<keyword evidence="1" id="KW-0812">Transmembrane</keyword>
<keyword evidence="3" id="KW-1185">Reference proteome</keyword>
<reference evidence="2 3" key="1">
    <citation type="submission" date="2021-06" db="EMBL/GenBank/DDBJ databases">
        <title>Genome-based taxonomic framework of Microbacterium strains isolated from marine environment, the description of four new species and reclassification of four preexisting species.</title>
        <authorList>
            <person name="Lee S.D."/>
            <person name="Kim S.-M."/>
            <person name="Byeon Y.-S."/>
            <person name="Yang H.L."/>
            <person name="Kim I.S."/>
        </authorList>
    </citation>
    <scope>NUCLEOTIDE SEQUENCE [LARGE SCALE GENOMIC DNA]</scope>
    <source>
        <strain evidence="2 3">SSW1-49</strain>
    </source>
</reference>
<comment type="caution">
    <text evidence="2">The sequence shown here is derived from an EMBL/GenBank/DDBJ whole genome shotgun (WGS) entry which is preliminary data.</text>
</comment>
<sequence length="118" mass="13034">MSAEILAIVVSAVGIVLTLGTTMLAGFAWCVRRIDAVDHRLGARIDELDHRLTARIDALDQRLGARIDELDQRLGARIDELDHRLTARVDTVIDDTTALKIAVARWEGPVRHLVLPGH</sequence>
<name>A0ABT0F9G3_9MICO</name>
<dbReference type="EMBL" id="JAHWXN010000001">
    <property type="protein sequence ID" value="MCK2034705.1"/>
    <property type="molecule type" value="Genomic_DNA"/>
</dbReference>
<accession>A0ABT0F9G3</accession>
<keyword evidence="1" id="KW-1133">Transmembrane helix</keyword>
<dbReference type="Proteomes" id="UP001300096">
    <property type="component" value="Unassembled WGS sequence"/>
</dbReference>
<evidence type="ECO:0000313" key="2">
    <source>
        <dbReference type="EMBL" id="MCK2034705.1"/>
    </source>
</evidence>
<keyword evidence="1" id="KW-0472">Membrane</keyword>
<proteinExistence type="predicted"/>
<gene>
    <name evidence="2" type="ORF">KZC51_01035</name>
</gene>
<evidence type="ECO:0000256" key="1">
    <source>
        <dbReference type="SAM" id="Phobius"/>
    </source>
</evidence>
<dbReference type="Gene3D" id="1.20.120.20">
    <property type="entry name" value="Apolipoprotein"/>
    <property type="match status" value="1"/>
</dbReference>